<evidence type="ECO:0000259" key="3">
    <source>
        <dbReference type="Pfam" id="PF07859"/>
    </source>
</evidence>
<dbReference type="Gene3D" id="3.40.50.1820">
    <property type="entry name" value="alpha/beta hydrolase"/>
    <property type="match status" value="1"/>
</dbReference>
<dbReference type="Pfam" id="PF07859">
    <property type="entry name" value="Abhydrolase_3"/>
    <property type="match status" value="1"/>
</dbReference>
<reference evidence="5" key="2">
    <citation type="submission" date="2015-01" db="EMBL/GenBank/DDBJ databases">
        <title>Evolutionary Origins and Diversification of the Mycorrhizal Mutualists.</title>
        <authorList>
            <consortium name="DOE Joint Genome Institute"/>
            <consortium name="Mycorrhizal Genomics Consortium"/>
            <person name="Kohler A."/>
            <person name="Kuo A."/>
            <person name="Nagy L.G."/>
            <person name="Floudas D."/>
            <person name="Copeland A."/>
            <person name="Barry K.W."/>
            <person name="Cichocki N."/>
            <person name="Veneault-Fourrey C."/>
            <person name="LaButti K."/>
            <person name="Lindquist E.A."/>
            <person name="Lipzen A."/>
            <person name="Lundell T."/>
            <person name="Morin E."/>
            <person name="Murat C."/>
            <person name="Riley R."/>
            <person name="Ohm R."/>
            <person name="Sun H."/>
            <person name="Tunlid A."/>
            <person name="Henrissat B."/>
            <person name="Grigoriev I.V."/>
            <person name="Hibbett D.S."/>
            <person name="Martin F."/>
        </authorList>
    </citation>
    <scope>NUCLEOTIDE SEQUENCE [LARGE SCALE GENOMIC DNA]</scope>
    <source>
        <strain evidence="5">441</strain>
    </source>
</reference>
<sequence length="406" mass="45109">MSLALYVKQPWKTLYLTFQALTLVLVVLPICAVKYLFTRPNPTWSWRHAMRVALTRRLNLIGVVLGKVPFDPDYRAIEFGPGVEGVWMDGVPHLMNSQLKIWSSVANVTSIRIPGYWYAKTGVNPKPPTPIAAGQKVFLILHGGGFTHMSAHPKSPISIVPRSLVELTDDAPYALSVEYRLSSTYPFTEKHPFPTALLDALTGYNFLVNVTGYDPSDIIVTGDSAGGNIALALTRYLVENKGSTELSLPGPPGRLLVISPVTDMSNSHVTPGSSTLTNDKDIINDFYINPYDTPYRVLAYLGPFGAGIAWCNRYVSPASLSPLVQARFVGFPRTFIISGGMEVFLDQIRSLRDKMVRDIGETQVTYYEAADAEHDYFVFSWHPDRPATLKALQEWLVSGWDLQPRL</sequence>
<keyword evidence="5" id="KW-1185">Reference proteome</keyword>
<evidence type="ECO:0000313" key="5">
    <source>
        <dbReference type="Proteomes" id="UP000054018"/>
    </source>
</evidence>
<accession>A0A0C9YKQ9</accession>
<dbReference type="InterPro" id="IPR029058">
    <property type="entry name" value="AB_hydrolase_fold"/>
</dbReference>
<dbReference type="GO" id="GO:0016787">
    <property type="term" value="F:hydrolase activity"/>
    <property type="evidence" value="ECO:0007669"/>
    <property type="project" value="UniProtKB-KW"/>
</dbReference>
<gene>
    <name evidence="4" type="ORF">PISMIDRAFT_677173</name>
</gene>
<dbReference type="InterPro" id="IPR050300">
    <property type="entry name" value="GDXG_lipolytic_enzyme"/>
</dbReference>
<dbReference type="HOGENOM" id="CLU_019364_1_0_1"/>
<dbReference type="EMBL" id="KN833707">
    <property type="protein sequence ID" value="KIK25535.1"/>
    <property type="molecule type" value="Genomic_DNA"/>
</dbReference>
<evidence type="ECO:0000256" key="1">
    <source>
        <dbReference type="ARBA" id="ARBA00022801"/>
    </source>
</evidence>
<feature type="domain" description="Alpha/beta hydrolase fold-3" evidence="3">
    <location>
        <begin position="139"/>
        <end position="377"/>
    </location>
</feature>
<dbReference type="STRING" id="765257.A0A0C9YKQ9"/>
<feature type="transmembrane region" description="Helical" evidence="2">
    <location>
        <begin position="15"/>
        <end position="37"/>
    </location>
</feature>
<evidence type="ECO:0000256" key="2">
    <source>
        <dbReference type="SAM" id="Phobius"/>
    </source>
</evidence>
<dbReference type="SUPFAM" id="SSF53474">
    <property type="entry name" value="alpha/beta-Hydrolases"/>
    <property type="match status" value="1"/>
</dbReference>
<keyword evidence="2" id="KW-1133">Transmembrane helix</keyword>
<dbReference type="AlphaFoldDB" id="A0A0C9YKQ9"/>
<dbReference type="PANTHER" id="PTHR48081:SF8">
    <property type="entry name" value="ALPHA_BETA HYDROLASE FOLD-3 DOMAIN-CONTAINING PROTEIN-RELATED"/>
    <property type="match status" value="1"/>
</dbReference>
<keyword evidence="2" id="KW-0472">Membrane</keyword>
<dbReference type="InterPro" id="IPR013094">
    <property type="entry name" value="AB_hydrolase_3"/>
</dbReference>
<organism evidence="4 5">
    <name type="scientific">Pisolithus microcarpus 441</name>
    <dbReference type="NCBI Taxonomy" id="765257"/>
    <lineage>
        <taxon>Eukaryota</taxon>
        <taxon>Fungi</taxon>
        <taxon>Dikarya</taxon>
        <taxon>Basidiomycota</taxon>
        <taxon>Agaricomycotina</taxon>
        <taxon>Agaricomycetes</taxon>
        <taxon>Agaricomycetidae</taxon>
        <taxon>Boletales</taxon>
        <taxon>Sclerodermatineae</taxon>
        <taxon>Pisolithaceae</taxon>
        <taxon>Pisolithus</taxon>
    </lineage>
</organism>
<evidence type="ECO:0000313" key="4">
    <source>
        <dbReference type="EMBL" id="KIK25535.1"/>
    </source>
</evidence>
<protein>
    <recommendedName>
        <fullName evidence="3">Alpha/beta hydrolase fold-3 domain-containing protein</fullName>
    </recommendedName>
</protein>
<keyword evidence="1" id="KW-0378">Hydrolase</keyword>
<dbReference type="OrthoDB" id="2152029at2759"/>
<dbReference type="PANTHER" id="PTHR48081">
    <property type="entry name" value="AB HYDROLASE SUPERFAMILY PROTEIN C4A8.06C"/>
    <property type="match status" value="1"/>
</dbReference>
<proteinExistence type="predicted"/>
<name>A0A0C9YKQ9_9AGAM</name>
<reference evidence="4 5" key="1">
    <citation type="submission" date="2014-04" db="EMBL/GenBank/DDBJ databases">
        <authorList>
            <consortium name="DOE Joint Genome Institute"/>
            <person name="Kuo A."/>
            <person name="Kohler A."/>
            <person name="Costa M.D."/>
            <person name="Nagy L.G."/>
            <person name="Floudas D."/>
            <person name="Copeland A."/>
            <person name="Barry K.W."/>
            <person name="Cichocki N."/>
            <person name="Veneault-Fourrey C."/>
            <person name="LaButti K."/>
            <person name="Lindquist E.A."/>
            <person name="Lipzen A."/>
            <person name="Lundell T."/>
            <person name="Morin E."/>
            <person name="Murat C."/>
            <person name="Sun H."/>
            <person name="Tunlid A."/>
            <person name="Henrissat B."/>
            <person name="Grigoriev I.V."/>
            <person name="Hibbett D.S."/>
            <person name="Martin F."/>
            <person name="Nordberg H.P."/>
            <person name="Cantor M.N."/>
            <person name="Hua S.X."/>
        </authorList>
    </citation>
    <scope>NUCLEOTIDE SEQUENCE [LARGE SCALE GENOMIC DNA]</scope>
    <source>
        <strain evidence="4 5">441</strain>
    </source>
</reference>
<dbReference type="Proteomes" id="UP000054018">
    <property type="component" value="Unassembled WGS sequence"/>
</dbReference>
<keyword evidence="2" id="KW-0812">Transmembrane</keyword>